<evidence type="ECO:0000259" key="4">
    <source>
        <dbReference type="Pfam" id="PF03816"/>
    </source>
</evidence>
<keyword evidence="3" id="KW-0812">Transmembrane</keyword>
<feature type="region of interest" description="Disordered" evidence="2">
    <location>
        <begin position="148"/>
        <end position="167"/>
    </location>
</feature>
<sequence>MSGQWGEGPARGDDAPGALTADGAADGTPGASVPGPRPGGRAEARRAAQGKPGQAKAGPPQAQPGPPPAGGGGRAAARAAARKPKRDVKKIVAWSAAGVLVLLAAAGGLIYYQLNGNIKSFDADAIAKDRPPEAQADADGNKPVNLLLIGSDSRGKNNSDLGGGEDGGARSDTTILLHVYADHKHAVGISIPRNAMVAIPSCKLPNGKWTKGTNSELFNAAFSTGGTDEGNPACTQNTVEKLTGIRVDHTMVVDFQGFSAMTKAVDGVDICLPEDIHERDLNEKLPAKGAVVLKKGPQKVEGQQALDYVRLRHGIGDGSDIGRMKRQQAFISSLAAKIKKQGLNPTTLLPLANAATSSLTVDPGLDSADKLMSFGLSLRNIDLHDLKFVTLPWRYRTVDKNIDIVETDAKKLWDTLKADQTIDGQNATGEQPAEAPSPTAPPAVAATTATTPAAAAHAAAAGSPLADTKSIKVSVYTGTSATGMAGKAAEQLKAAKFTATAVGRADNLKYTTTMVQYGSGQKANAEKVAAVFPGAVVEPSTSAGITVIVGKDFAAANGATTPGASGSASAAVPSAPAVPQPLPSSIVADARSADDNICDNTTYGSGG</sequence>
<keyword evidence="3" id="KW-0472">Membrane</keyword>
<accession>A0ABZ1U505</accession>
<dbReference type="Proteomes" id="UP001432222">
    <property type="component" value="Chromosome"/>
</dbReference>
<dbReference type="Gene3D" id="3.30.70.2390">
    <property type="match status" value="1"/>
</dbReference>
<name>A0ABZ1U505_9ACTN</name>
<feature type="compositionally biased region" description="Low complexity" evidence="2">
    <location>
        <begin position="564"/>
        <end position="575"/>
    </location>
</feature>
<evidence type="ECO:0000256" key="1">
    <source>
        <dbReference type="ARBA" id="ARBA00006068"/>
    </source>
</evidence>
<feature type="compositionally biased region" description="Low complexity" evidence="2">
    <location>
        <begin position="432"/>
        <end position="449"/>
    </location>
</feature>
<dbReference type="PANTHER" id="PTHR33392:SF6">
    <property type="entry name" value="POLYISOPRENYL-TEICHOIC ACID--PEPTIDOGLYCAN TEICHOIC ACID TRANSFERASE TAGU"/>
    <property type="match status" value="1"/>
</dbReference>
<dbReference type="PANTHER" id="PTHR33392">
    <property type="entry name" value="POLYISOPRENYL-TEICHOIC ACID--PEPTIDOGLYCAN TEICHOIC ACID TRANSFERASE TAGU"/>
    <property type="match status" value="1"/>
</dbReference>
<feature type="domain" description="LytR/CpsA/Psr regulator C-terminal" evidence="5">
    <location>
        <begin position="470"/>
        <end position="553"/>
    </location>
</feature>
<evidence type="ECO:0000256" key="2">
    <source>
        <dbReference type="SAM" id="MobiDB-lite"/>
    </source>
</evidence>
<evidence type="ECO:0000313" key="6">
    <source>
        <dbReference type="EMBL" id="WUQ85324.1"/>
    </source>
</evidence>
<keyword evidence="3" id="KW-1133">Transmembrane helix</keyword>
<comment type="similarity">
    <text evidence="1">Belongs to the LytR/CpsA/Psr (LCP) family.</text>
</comment>
<dbReference type="Pfam" id="PF03816">
    <property type="entry name" value="LytR_cpsA_psr"/>
    <property type="match status" value="1"/>
</dbReference>
<feature type="region of interest" description="Disordered" evidence="2">
    <location>
        <begin position="1"/>
        <end position="84"/>
    </location>
</feature>
<dbReference type="Pfam" id="PF13399">
    <property type="entry name" value="LytR_C"/>
    <property type="match status" value="1"/>
</dbReference>
<dbReference type="InterPro" id="IPR004474">
    <property type="entry name" value="LytR_CpsA_psr"/>
</dbReference>
<keyword evidence="7" id="KW-1185">Reference proteome</keyword>
<feature type="compositionally biased region" description="Low complexity" evidence="2">
    <location>
        <begin position="47"/>
        <end position="60"/>
    </location>
</feature>
<feature type="region of interest" description="Disordered" evidence="2">
    <location>
        <begin position="425"/>
        <end position="449"/>
    </location>
</feature>
<reference evidence="6" key="1">
    <citation type="submission" date="2022-10" db="EMBL/GenBank/DDBJ databases">
        <title>The complete genomes of actinobacterial strains from the NBC collection.</title>
        <authorList>
            <person name="Joergensen T.S."/>
            <person name="Alvarez Arevalo M."/>
            <person name="Sterndorff E.B."/>
            <person name="Faurdal D."/>
            <person name="Vuksanovic O."/>
            <person name="Mourched A.-S."/>
            <person name="Charusanti P."/>
            <person name="Shaw S."/>
            <person name="Blin K."/>
            <person name="Weber T."/>
        </authorList>
    </citation>
    <scope>NUCLEOTIDE SEQUENCE</scope>
    <source>
        <strain evidence="6">NBC_00222</strain>
    </source>
</reference>
<evidence type="ECO:0000256" key="3">
    <source>
        <dbReference type="SAM" id="Phobius"/>
    </source>
</evidence>
<feature type="transmembrane region" description="Helical" evidence="3">
    <location>
        <begin position="91"/>
        <end position="112"/>
    </location>
</feature>
<evidence type="ECO:0000259" key="5">
    <source>
        <dbReference type="Pfam" id="PF13399"/>
    </source>
</evidence>
<organism evidence="6 7">
    <name type="scientific">Kitasatospora purpeofusca</name>
    <dbReference type="NCBI Taxonomy" id="67352"/>
    <lineage>
        <taxon>Bacteria</taxon>
        <taxon>Bacillati</taxon>
        <taxon>Actinomycetota</taxon>
        <taxon>Actinomycetes</taxon>
        <taxon>Kitasatosporales</taxon>
        <taxon>Streptomycetaceae</taxon>
        <taxon>Kitasatospora</taxon>
    </lineage>
</organism>
<proteinExistence type="inferred from homology"/>
<evidence type="ECO:0000313" key="7">
    <source>
        <dbReference type="Proteomes" id="UP001432222"/>
    </source>
</evidence>
<dbReference type="NCBIfam" id="TIGR00350">
    <property type="entry name" value="lytR_cpsA_psr"/>
    <property type="match status" value="1"/>
</dbReference>
<feature type="compositionally biased region" description="Low complexity" evidence="2">
    <location>
        <begin position="15"/>
        <end position="31"/>
    </location>
</feature>
<feature type="region of interest" description="Disordered" evidence="2">
    <location>
        <begin position="564"/>
        <end position="583"/>
    </location>
</feature>
<dbReference type="InterPro" id="IPR050922">
    <property type="entry name" value="LytR/CpsA/Psr_CW_biosynth"/>
</dbReference>
<dbReference type="InterPro" id="IPR027381">
    <property type="entry name" value="LytR/CpsA/Psr_C"/>
</dbReference>
<dbReference type="Gene3D" id="3.40.630.190">
    <property type="entry name" value="LCP protein"/>
    <property type="match status" value="1"/>
</dbReference>
<feature type="domain" description="Cell envelope-related transcriptional attenuator" evidence="4">
    <location>
        <begin position="170"/>
        <end position="339"/>
    </location>
</feature>
<dbReference type="RefSeq" id="WP_328956101.1">
    <property type="nucleotide sequence ID" value="NZ_CP108110.1"/>
</dbReference>
<dbReference type="EMBL" id="CP108110">
    <property type="protein sequence ID" value="WUQ85324.1"/>
    <property type="molecule type" value="Genomic_DNA"/>
</dbReference>
<protein>
    <submittedName>
        <fullName evidence="6">LCP family protein</fullName>
    </submittedName>
</protein>
<gene>
    <name evidence="6" type="ORF">OHA16_21580</name>
</gene>